<feature type="transmembrane region" description="Helical" evidence="1">
    <location>
        <begin position="26"/>
        <end position="49"/>
    </location>
</feature>
<keyword evidence="1" id="KW-0472">Membrane</keyword>
<reference evidence="2 3" key="1">
    <citation type="submission" date="2024-03" db="EMBL/GenBank/DDBJ databases">
        <authorList>
            <person name="Martinez-Hernandez J."/>
        </authorList>
    </citation>
    <scope>NUCLEOTIDE SEQUENCE [LARGE SCALE GENOMIC DNA]</scope>
</reference>
<dbReference type="Proteomes" id="UP001497480">
    <property type="component" value="Unassembled WGS sequence"/>
</dbReference>
<protein>
    <submittedName>
        <fullName evidence="2">Uncharacterized protein</fullName>
    </submittedName>
</protein>
<evidence type="ECO:0000313" key="3">
    <source>
        <dbReference type="Proteomes" id="UP001497480"/>
    </source>
</evidence>
<sequence>MKQIEKVIEIEINNEMNEPRKDFPVWLDYASCMAQLAVFGIFGVMFLSFA</sequence>
<dbReference type="AlphaFoldDB" id="A0AAV1Y0K9"/>
<keyword evidence="3" id="KW-1185">Reference proteome</keyword>
<comment type="caution">
    <text evidence="2">The sequence shown here is derived from an EMBL/GenBank/DDBJ whole genome shotgun (WGS) entry which is preliminary data.</text>
</comment>
<keyword evidence="1" id="KW-0812">Transmembrane</keyword>
<evidence type="ECO:0000313" key="2">
    <source>
        <dbReference type="EMBL" id="CAL0327402.1"/>
    </source>
</evidence>
<proteinExistence type="predicted"/>
<organism evidence="2 3">
    <name type="scientific">Lupinus luteus</name>
    <name type="common">European yellow lupine</name>
    <dbReference type="NCBI Taxonomy" id="3873"/>
    <lineage>
        <taxon>Eukaryota</taxon>
        <taxon>Viridiplantae</taxon>
        <taxon>Streptophyta</taxon>
        <taxon>Embryophyta</taxon>
        <taxon>Tracheophyta</taxon>
        <taxon>Spermatophyta</taxon>
        <taxon>Magnoliopsida</taxon>
        <taxon>eudicotyledons</taxon>
        <taxon>Gunneridae</taxon>
        <taxon>Pentapetalae</taxon>
        <taxon>rosids</taxon>
        <taxon>fabids</taxon>
        <taxon>Fabales</taxon>
        <taxon>Fabaceae</taxon>
        <taxon>Papilionoideae</taxon>
        <taxon>50 kb inversion clade</taxon>
        <taxon>genistoids sensu lato</taxon>
        <taxon>core genistoids</taxon>
        <taxon>Genisteae</taxon>
        <taxon>Lupinus</taxon>
    </lineage>
</organism>
<gene>
    <name evidence="2" type="ORF">LLUT_LOCUS28462</name>
</gene>
<dbReference type="EMBL" id="CAXHTB010000020">
    <property type="protein sequence ID" value="CAL0327402.1"/>
    <property type="molecule type" value="Genomic_DNA"/>
</dbReference>
<keyword evidence="1" id="KW-1133">Transmembrane helix</keyword>
<name>A0AAV1Y0K9_LUPLU</name>
<accession>A0AAV1Y0K9</accession>
<evidence type="ECO:0000256" key="1">
    <source>
        <dbReference type="SAM" id="Phobius"/>
    </source>
</evidence>